<proteinExistence type="predicted"/>
<accession>G6EIL1</accession>
<evidence type="ECO:0000313" key="1">
    <source>
        <dbReference type="EMBL" id="EHJ58953.1"/>
    </source>
</evidence>
<comment type="caution">
    <text evidence="1">The sequence shown here is derived from an EMBL/GenBank/DDBJ whole genome shotgun (WGS) entry which is preliminary data.</text>
</comment>
<name>G6EIL1_9SPHN</name>
<protein>
    <submittedName>
        <fullName evidence="1">Uncharacterized protein</fullName>
    </submittedName>
</protein>
<organism evidence="1 2">
    <name type="scientific">Novosphingobium pentaromativorans US6-1</name>
    <dbReference type="NCBI Taxonomy" id="1088721"/>
    <lineage>
        <taxon>Bacteria</taxon>
        <taxon>Pseudomonadati</taxon>
        <taxon>Pseudomonadota</taxon>
        <taxon>Alphaproteobacteria</taxon>
        <taxon>Sphingomonadales</taxon>
        <taxon>Sphingomonadaceae</taxon>
        <taxon>Novosphingobium</taxon>
    </lineage>
</organism>
<gene>
    <name evidence="1" type="ORF">NSU_4182</name>
</gene>
<dbReference type="PATRIC" id="fig|1088721.3.peg.4119"/>
<sequence length="40" mass="4441">MRFPLQATLREVAVFLLRGALEHSFVMRQAFAACSAISMA</sequence>
<keyword evidence="2" id="KW-1185">Reference proteome</keyword>
<dbReference type="Proteomes" id="UP000004030">
    <property type="component" value="Unassembled WGS sequence"/>
</dbReference>
<dbReference type="EMBL" id="AGFM01000064">
    <property type="protein sequence ID" value="EHJ58953.1"/>
    <property type="molecule type" value="Genomic_DNA"/>
</dbReference>
<dbReference type="AlphaFoldDB" id="G6EIL1"/>
<reference evidence="1 2" key="1">
    <citation type="journal article" date="2012" name="J. Bacteriol.">
        <title>Genome sequence of benzo(a)pyrene-degrading bacterium Novosphingobium pentaromativorans US6-1.</title>
        <authorList>
            <person name="Luo Y.R."/>
            <person name="Kang S.G."/>
            <person name="Kim S.J."/>
            <person name="Kim M.R."/>
            <person name="Li N."/>
            <person name="Lee J.H."/>
            <person name="Kwon K.K."/>
        </authorList>
    </citation>
    <scope>NUCLEOTIDE SEQUENCE [LARGE SCALE GENOMIC DNA]</scope>
    <source>
        <strain evidence="1 2">US6-1</strain>
    </source>
</reference>
<evidence type="ECO:0000313" key="2">
    <source>
        <dbReference type="Proteomes" id="UP000004030"/>
    </source>
</evidence>